<dbReference type="EMBL" id="JARRAG010000002">
    <property type="protein sequence ID" value="MDG3007511.1"/>
    <property type="molecule type" value="Genomic_DNA"/>
</dbReference>
<dbReference type="RefSeq" id="WP_277863789.1">
    <property type="nucleotide sequence ID" value="NZ_JARRAG010000002.1"/>
</dbReference>
<comment type="caution">
    <text evidence="5">The sequence shown here is derived from an EMBL/GenBank/DDBJ whole genome shotgun (WGS) entry which is preliminary data.</text>
</comment>
<evidence type="ECO:0000313" key="6">
    <source>
        <dbReference type="Proteomes" id="UP001216907"/>
    </source>
</evidence>
<evidence type="ECO:0000256" key="1">
    <source>
        <dbReference type="ARBA" id="ARBA00022729"/>
    </source>
</evidence>
<feature type="domain" description="Calx-beta" evidence="4">
    <location>
        <begin position="420"/>
        <end position="522"/>
    </location>
</feature>
<evidence type="ECO:0000256" key="3">
    <source>
        <dbReference type="ARBA" id="ARBA00022837"/>
    </source>
</evidence>
<name>A0ABT6FJ35_9BACT</name>
<evidence type="ECO:0000259" key="4">
    <source>
        <dbReference type="SMART" id="SM00237"/>
    </source>
</evidence>
<reference evidence="5 6" key="1">
    <citation type="submission" date="2023-03" db="EMBL/GenBank/DDBJ databases">
        <title>Paludisphaera mucosa sp. nov. a novel planctomycete from northern fen.</title>
        <authorList>
            <person name="Ivanova A."/>
        </authorList>
    </citation>
    <scope>NUCLEOTIDE SEQUENCE [LARGE SCALE GENOMIC DNA]</scope>
    <source>
        <strain evidence="5 6">Pla2</strain>
    </source>
</reference>
<dbReference type="SUPFAM" id="SSF141072">
    <property type="entry name" value="CalX-like"/>
    <property type="match status" value="1"/>
</dbReference>
<dbReference type="Pfam" id="PF03160">
    <property type="entry name" value="Calx-beta"/>
    <property type="match status" value="1"/>
</dbReference>
<keyword evidence="3" id="KW-0106">Calcium</keyword>
<sequence length="840" mass="90534">MRRIDRRPRRRALTLEPLEDRRLLADAAPGPVFDVAAGLTGADHAFRSAYDGRGVVTVVWEGYGAGEGFDVYGRRFNLAGSPLGDAFLLNVETAGDQVAPRVAISGEGEAVVTWWSDSRLYFRRYDAEGAAIAGPQVLDGTAGLARGYELLRPRDDGFADHADGFADHADGFAIYADGFQLRWYGPDGSPRRSADLGPVVAEGGWTLRESDDPARAEELSDGSVLLTWTAILGREEGGATVYDAHIRSLVVSADGSPAAAYLVAAPTGLAADVAAAIQPSLLDTPHGTLVVWRELQPYGPVLTAKSYEADPASGAFDFSDSWPDGSDGEPTAVSVLASGDVAVHYVRPGATGADASYFRTWTAIKLLPWEPNSWYWYPDGDPVATPDIPPGSFGDLTIVPTIDAEFWLLRDDPGARPGLHAQRVAPAETSVGFAPGVNRVGEADGQVVVRFVRSGDVSQPTSIRVATGVPTFSPDAAIAGYHFTPVDVVLTFAAGSTEASVVVPILDNDAPDGDRRLFVTFSYLDGGAHPTIFTYFPITIVDDDDPARRNLAFFDYDAAGLWSWNEAEGWRQLSAADPGAILAAPGRSAFVDFGPQGLWTWDGVRSWRKLNDVAPESMTYGDGRLFLDYGPRGLWSWSENQGWARLNEVDPVRMIAGGQSLYVDFGHGGLWSWTANDGYTLVSRDIPEAMAADSYYDLYLDYGSAGVWRWRPFETNWLKIDDRDPQAIVGGPDGLSFDLGPAGLWRWDESLGTSWLSAYDPSAIAPEQGGAFVSFGAGGLWRWTQAEGFAKLNDLAPETIAGFGLTDAILDFGPSGLWRWTLASGWLKLNDLSPRAVARP</sequence>
<organism evidence="5 6">
    <name type="scientific">Paludisphaera mucosa</name>
    <dbReference type="NCBI Taxonomy" id="3030827"/>
    <lineage>
        <taxon>Bacteria</taxon>
        <taxon>Pseudomonadati</taxon>
        <taxon>Planctomycetota</taxon>
        <taxon>Planctomycetia</taxon>
        <taxon>Isosphaerales</taxon>
        <taxon>Isosphaeraceae</taxon>
        <taxon>Paludisphaera</taxon>
    </lineage>
</organism>
<gene>
    <name evidence="5" type="ORF">PZE19_27430</name>
</gene>
<dbReference type="Gene3D" id="2.60.40.2030">
    <property type="match status" value="1"/>
</dbReference>
<evidence type="ECO:0000313" key="5">
    <source>
        <dbReference type="EMBL" id="MDG3007511.1"/>
    </source>
</evidence>
<dbReference type="InterPro" id="IPR038081">
    <property type="entry name" value="CalX-like_sf"/>
</dbReference>
<keyword evidence="2" id="KW-0677">Repeat</keyword>
<dbReference type="SMART" id="SM00237">
    <property type="entry name" value="Calx_beta"/>
    <property type="match status" value="1"/>
</dbReference>
<keyword evidence="1" id="KW-0732">Signal</keyword>
<keyword evidence="6" id="KW-1185">Reference proteome</keyword>
<dbReference type="Proteomes" id="UP001216907">
    <property type="component" value="Unassembled WGS sequence"/>
</dbReference>
<proteinExistence type="predicted"/>
<protein>
    <submittedName>
        <fullName evidence="5">Calx-beta domain-containing protein</fullName>
    </submittedName>
</protein>
<evidence type="ECO:0000256" key="2">
    <source>
        <dbReference type="ARBA" id="ARBA00022737"/>
    </source>
</evidence>
<dbReference type="InterPro" id="IPR003644">
    <property type="entry name" value="Calx_beta"/>
</dbReference>
<accession>A0ABT6FJ35</accession>